<evidence type="ECO:0000256" key="1">
    <source>
        <dbReference type="SAM" id="MobiDB-lite"/>
    </source>
</evidence>
<reference evidence="2 3" key="1">
    <citation type="submission" date="2019-03" db="EMBL/GenBank/DDBJ databases">
        <title>Genomic Encyclopedia of Type Strains, Phase IV (KMG-IV): sequencing the most valuable type-strain genomes for metagenomic binning, comparative biology and taxonomic classification.</title>
        <authorList>
            <person name="Goeker M."/>
        </authorList>
    </citation>
    <scope>NUCLEOTIDE SEQUENCE [LARGE SCALE GENOMIC DNA]</scope>
    <source>
        <strain evidence="2 3">DSM 24591</strain>
    </source>
</reference>
<protein>
    <submittedName>
        <fullName evidence="2">Rha family phage regulatory protein</fullName>
    </submittedName>
</protein>
<dbReference type="OrthoDB" id="79831at2"/>
<dbReference type="Proteomes" id="UP000295525">
    <property type="component" value="Unassembled WGS sequence"/>
</dbReference>
<name>A0A4V2UZD9_9BURK</name>
<dbReference type="RefSeq" id="WP_132579383.1">
    <property type="nucleotide sequence ID" value="NZ_SMAJ01000001.1"/>
</dbReference>
<proteinExistence type="predicted"/>
<sequence>MKNAPITKSNESAGTGRANSTSMPLVHIRRGEAVTDSLAIAREFRRRHDNVMQTVAALIAEGTIGVLEVKETSYIDKWNRVQPCIELTERGALIAMPFIGGRNSRTGQVRLVDAFLVLRDQLAEKTSAAWVDTRKQAAASYRFMSQALEMARTDDGKNTGTYHYANEAKLLNWILTGQFSSMDRTDLPQPELALLEALEVRNAMLLARGVPYNERKQALPQYAEQWRMKRLAEPKLQRLKTFLIGGASVR</sequence>
<evidence type="ECO:0000313" key="2">
    <source>
        <dbReference type="EMBL" id="TCT10958.1"/>
    </source>
</evidence>
<gene>
    <name evidence="2" type="ORF">EDC26_101180</name>
</gene>
<organism evidence="2 3">
    <name type="scientific">Paralcaligenes ureilyticus</name>
    <dbReference type="NCBI Taxonomy" id="627131"/>
    <lineage>
        <taxon>Bacteria</taxon>
        <taxon>Pseudomonadati</taxon>
        <taxon>Pseudomonadota</taxon>
        <taxon>Betaproteobacteria</taxon>
        <taxon>Burkholderiales</taxon>
        <taxon>Alcaligenaceae</taxon>
        <taxon>Paralcaligenes</taxon>
    </lineage>
</organism>
<dbReference type="Pfam" id="PF09669">
    <property type="entry name" value="Phage_pRha"/>
    <property type="match status" value="1"/>
</dbReference>
<dbReference type="EMBL" id="SMAJ01000001">
    <property type="protein sequence ID" value="TCT10958.1"/>
    <property type="molecule type" value="Genomic_DNA"/>
</dbReference>
<dbReference type="AlphaFoldDB" id="A0A4V2UZD9"/>
<comment type="caution">
    <text evidence="2">The sequence shown here is derived from an EMBL/GenBank/DDBJ whole genome shotgun (WGS) entry which is preliminary data.</text>
</comment>
<dbReference type="NCBIfam" id="TIGR02681">
    <property type="entry name" value="phage_pRha"/>
    <property type="match status" value="1"/>
</dbReference>
<dbReference type="InterPro" id="IPR014054">
    <property type="entry name" value="Phage_regulatory_Rha"/>
</dbReference>
<evidence type="ECO:0000313" key="3">
    <source>
        <dbReference type="Proteomes" id="UP000295525"/>
    </source>
</evidence>
<accession>A0A4V2UZD9</accession>
<keyword evidence="3" id="KW-1185">Reference proteome</keyword>
<feature type="region of interest" description="Disordered" evidence="1">
    <location>
        <begin position="1"/>
        <end position="22"/>
    </location>
</feature>